<dbReference type="InterPro" id="IPR001547">
    <property type="entry name" value="Glyco_hydro_5"/>
</dbReference>
<dbReference type="GO" id="GO:0004553">
    <property type="term" value="F:hydrolase activity, hydrolyzing O-glycosyl compounds"/>
    <property type="evidence" value="ECO:0007669"/>
    <property type="project" value="InterPro"/>
</dbReference>
<comment type="similarity">
    <text evidence="1">Belongs to the glycosyl hydrolase 5 (cellulase A) family.</text>
</comment>
<dbReference type="InterPro" id="IPR013780">
    <property type="entry name" value="Glyco_hydro_b"/>
</dbReference>
<protein>
    <submittedName>
        <fullName evidence="6">Cellulase (Glycosyl hydrolase family 5) domain protein</fullName>
    </submittedName>
</protein>
<dbReference type="Pfam" id="PF00150">
    <property type="entry name" value="Cellulase"/>
    <property type="match status" value="1"/>
</dbReference>
<evidence type="ECO:0000259" key="5">
    <source>
        <dbReference type="Pfam" id="PF18564"/>
    </source>
</evidence>
<dbReference type="InterPro" id="IPR017853">
    <property type="entry name" value="GH"/>
</dbReference>
<dbReference type="GO" id="GO:0016042">
    <property type="term" value="P:lipid catabolic process"/>
    <property type="evidence" value="ECO:0007669"/>
    <property type="project" value="UniProtKB-ARBA"/>
</dbReference>
<reference evidence="6 7" key="1">
    <citation type="journal article" date="2014" name="Int. J. Syst. Evol. Microbiol.">
        <title>Leptospira mayottensis sp. nov., a pathogenic species of the genus Leptospira isolated from humans.</title>
        <authorList>
            <person name="Bourhy P."/>
            <person name="Collet L."/>
            <person name="Brisse S."/>
            <person name="Picardeau M."/>
        </authorList>
    </citation>
    <scope>NUCLEOTIDE SEQUENCE [LARGE SCALE GENOMIC DNA]</scope>
    <source>
        <strain evidence="6 7">200901122</strain>
    </source>
</reference>
<dbReference type="GO" id="GO:0000272">
    <property type="term" value="P:polysaccharide catabolic process"/>
    <property type="evidence" value="ECO:0007669"/>
    <property type="project" value="InterPro"/>
</dbReference>
<sequence>MSSSSTKRSNKKENSIEFNSRDIMEELFVKNGHFASKDGTIYQLRGVNLSGSAKLPSKPDGTTHFDQTLTFLNHRNVSFVGRPLEEHRASEHFDRLRKWGFNFLRFLITWEAIEHKGPGKYDTEYIDYVERMVSLASQKGFYLFIDPHQDVWSRFTGGDGAPGWTLEELGMDISKIQGSETAIVHHYQGRHYRRMSWPLNYQKYICGTMFSLFFGGKEFAPNTRIDGKNAQDFLQDRYIDSVLKIVRKLKKYKNVIGFDTLNEPSPGWIGKRNLGEFEGFGFGKVIKTSPFKEMYLSEGRTVSTEQAYMLGFWSFPWGKVRLNGGGVSLWKQGYQCVWRNHRVWDYDPNGAPMMLKPEYFYKKNGKKYEFYSDFMHPFIKKFKEAVQKTESRFHIFVESDPSRLELEWRDVPKKNYGSVVNATHWYDISVLMLKRYFPWFGVHVFKQKPVFGKENIDKAYEETIRMIREMSEKKMGNCPTVIGETGIPMDINHRVAYHKKDYGILEQALDRVMKAVEKNFVHLALWNYTPDHTHSLGDRWNEEDLSIYSEDTPTSYDEDGGRAVRAFSRPYPIRTKGLPVALSFDMEKSLFKYFFQQEGDIFPETEIFIPEIHYKNGFEVLVNAGKYHYDSRAKVLKFKGEKGIVDYGITIRPSKKSLFREQDRTKVVPNTQKRNIR</sequence>
<evidence type="ECO:0000256" key="3">
    <source>
        <dbReference type="ARBA" id="ARBA00023295"/>
    </source>
</evidence>
<proteinExistence type="inferred from homology"/>
<dbReference type="InterPro" id="IPR052066">
    <property type="entry name" value="Glycosphingolipid_Hydrolases"/>
</dbReference>
<evidence type="ECO:0000313" key="7">
    <source>
        <dbReference type="Proteomes" id="UP000001343"/>
    </source>
</evidence>
<dbReference type="SUPFAM" id="SSF51445">
    <property type="entry name" value="(Trans)glycosidases"/>
    <property type="match status" value="1"/>
</dbReference>
<feature type="domain" description="Glycoside hydrolase family 5 C-terminal" evidence="5">
    <location>
        <begin position="569"/>
        <end position="639"/>
    </location>
</feature>
<evidence type="ECO:0000256" key="2">
    <source>
        <dbReference type="ARBA" id="ARBA00022801"/>
    </source>
</evidence>
<dbReference type="Gene3D" id="3.20.20.80">
    <property type="entry name" value="Glycosidases"/>
    <property type="match status" value="1"/>
</dbReference>
<dbReference type="GO" id="GO:1901136">
    <property type="term" value="P:carbohydrate derivative catabolic process"/>
    <property type="evidence" value="ECO:0007669"/>
    <property type="project" value="UniProtKB-ARBA"/>
</dbReference>
<dbReference type="Proteomes" id="UP000001343">
    <property type="component" value="Unassembled WGS sequence"/>
</dbReference>
<dbReference type="PANTHER" id="PTHR31308">
    <property type="match status" value="1"/>
</dbReference>
<organism evidence="6 7">
    <name type="scientific">Leptospira mayottensis 200901122</name>
    <dbReference type="NCBI Taxonomy" id="1193010"/>
    <lineage>
        <taxon>Bacteria</taxon>
        <taxon>Pseudomonadati</taxon>
        <taxon>Spirochaetota</taxon>
        <taxon>Spirochaetia</taxon>
        <taxon>Leptospirales</taxon>
        <taxon>Leptospiraceae</taxon>
        <taxon>Leptospira</taxon>
    </lineage>
</organism>
<dbReference type="Gene3D" id="2.60.40.1180">
    <property type="entry name" value="Golgi alpha-mannosidase II"/>
    <property type="match status" value="1"/>
</dbReference>
<keyword evidence="2 6" id="KW-0378">Hydrolase</keyword>
<dbReference type="AlphaFoldDB" id="A0AA87MKX1"/>
<keyword evidence="3" id="KW-0326">Glycosidase</keyword>
<evidence type="ECO:0000259" key="4">
    <source>
        <dbReference type="Pfam" id="PF00150"/>
    </source>
</evidence>
<accession>A0AA87MKX1</accession>
<name>A0AA87MKX1_9LEPT</name>
<comment type="caution">
    <text evidence="6">The sequence shown here is derived from an EMBL/GenBank/DDBJ whole genome shotgun (WGS) entry which is preliminary data.</text>
</comment>
<gene>
    <name evidence="6" type="ORF">LEP1GSC125_3615</name>
</gene>
<dbReference type="Pfam" id="PF18564">
    <property type="entry name" value="Glyco_hydro_5_C"/>
    <property type="match status" value="1"/>
</dbReference>
<dbReference type="EMBL" id="AKWM02000058">
    <property type="protein sequence ID" value="EKR99169.1"/>
    <property type="molecule type" value="Genomic_DNA"/>
</dbReference>
<feature type="domain" description="Glycoside hydrolase family 5" evidence="4">
    <location>
        <begin position="88"/>
        <end position="266"/>
    </location>
</feature>
<evidence type="ECO:0000256" key="1">
    <source>
        <dbReference type="ARBA" id="ARBA00005641"/>
    </source>
</evidence>
<dbReference type="PANTHER" id="PTHR31308:SF5">
    <property type="entry name" value="ERGOSTERYL-BETA-GLUCOSIDASE"/>
    <property type="match status" value="1"/>
</dbReference>
<evidence type="ECO:0000313" key="6">
    <source>
        <dbReference type="EMBL" id="EKR99169.1"/>
    </source>
</evidence>
<dbReference type="InterPro" id="IPR041036">
    <property type="entry name" value="GH5_C"/>
</dbReference>
<dbReference type="PROSITE" id="PS00659">
    <property type="entry name" value="GLYCOSYL_HYDROL_F5"/>
    <property type="match status" value="1"/>
</dbReference>
<dbReference type="InterPro" id="IPR018087">
    <property type="entry name" value="Glyco_hydro_5_CS"/>
</dbReference>